<evidence type="ECO:0000256" key="6">
    <source>
        <dbReference type="ARBA" id="ARBA00023136"/>
    </source>
</evidence>
<feature type="compositionally biased region" description="Polar residues" evidence="8">
    <location>
        <begin position="491"/>
        <end position="501"/>
    </location>
</feature>
<reference evidence="10" key="1">
    <citation type="journal article" date="2018" name="Int. J. Syst. Evol. Microbiol.">
        <title>Jatrophihabitans telluris sp. nov., isolated from sediment soil of lava forest wetlands and the emended description of the genus Jatrophihabitans.</title>
        <authorList>
            <person name="Lee K.C."/>
            <person name="Suh M.K."/>
            <person name="Eom M.K."/>
            <person name="Kim K.K."/>
            <person name="Kim J.S."/>
            <person name="Kim D.S."/>
            <person name="Ko S.H."/>
            <person name="Shin Y.K."/>
            <person name="Lee J.S."/>
        </authorList>
    </citation>
    <scope>NUCLEOTIDE SEQUENCE</scope>
    <source>
        <strain evidence="10">N237</strain>
    </source>
</reference>
<keyword evidence="4 9" id="KW-0812">Transmembrane</keyword>
<evidence type="ECO:0000256" key="9">
    <source>
        <dbReference type="SAM" id="Phobius"/>
    </source>
</evidence>
<comment type="similarity">
    <text evidence="2 7">Belongs to the purine-cytosine permease (2.A.39) family.</text>
</comment>
<name>A0ABY4R065_9ACTN</name>
<comment type="subcellular location">
    <subcellularLocation>
        <location evidence="1">Membrane</location>
        <topology evidence="1">Multi-pass membrane protein</topology>
    </subcellularLocation>
</comment>
<protein>
    <submittedName>
        <fullName evidence="10">Cytosine permease</fullName>
    </submittedName>
</protein>
<evidence type="ECO:0000256" key="1">
    <source>
        <dbReference type="ARBA" id="ARBA00004141"/>
    </source>
</evidence>
<evidence type="ECO:0000256" key="5">
    <source>
        <dbReference type="ARBA" id="ARBA00022989"/>
    </source>
</evidence>
<sequence length="501" mass="52265">MTLNEPAGDRTGRIEAHGIDVIPESERHGRARELLVLWAASNITYLYIVLGGTLVLLGLGVVQAMAVVLVGNLFWLLVGWLSVSGPSAGTPSEVITRAMFGVRGNRLYNLVLGWGVGVAYEAINLSVGALAGFALVEQWGGSATGTVKAIVIAITALVTFTISVYGHATIVRLSGMFSAVLLISLVLLGYFVLRHADFGYRPPVDSAVHGPALWAAAAAGFTIIASSPLSWGTGADYARYLPASTSRRAIVGWTAVGGYLPAVALGGIGVLAGTVVDMTDPQTSLSAVLPGWFYPIFLTVIVLGSITNNVLTAYSTGLALQAMGIGWTRAITVIFDAIVAVGITSYALFVNDFLDTLNNLLALTVAFLGPALAIYGVDIVLRRNRYDGSALHDETPAGQFWFRSGVNPAGAIALSAGIAAALLCARTAVFTGPIAAALDGADLSALVGPLIGGGLYWVLAPRHGGAYATAQRPTQSMQRRVRGRASSRSAEISSPQYSHQP</sequence>
<keyword evidence="5 9" id="KW-1133">Transmembrane helix</keyword>
<keyword evidence="11" id="KW-1185">Reference proteome</keyword>
<gene>
    <name evidence="10" type="ORF">M6D93_03785</name>
</gene>
<feature type="transmembrane region" description="Helical" evidence="9">
    <location>
        <begin position="107"/>
        <end position="135"/>
    </location>
</feature>
<keyword evidence="3 7" id="KW-0813">Transport</keyword>
<accession>A0ABY4R065</accession>
<feature type="transmembrane region" description="Helical" evidence="9">
    <location>
        <begin position="213"/>
        <end position="238"/>
    </location>
</feature>
<evidence type="ECO:0000313" key="10">
    <source>
        <dbReference type="EMBL" id="UQX89129.1"/>
    </source>
</evidence>
<evidence type="ECO:0000256" key="4">
    <source>
        <dbReference type="ARBA" id="ARBA00022692"/>
    </source>
</evidence>
<dbReference type="Gene3D" id="1.10.4160.10">
    <property type="entry name" value="Hydantoin permease"/>
    <property type="match status" value="1"/>
</dbReference>
<dbReference type="InterPro" id="IPR001248">
    <property type="entry name" value="Pur-cyt_permease"/>
</dbReference>
<dbReference type="RefSeq" id="WP_249773025.1">
    <property type="nucleotide sequence ID" value="NZ_CP097332.1"/>
</dbReference>
<feature type="transmembrane region" description="Helical" evidence="9">
    <location>
        <begin position="250"/>
        <end position="272"/>
    </location>
</feature>
<dbReference type="Proteomes" id="UP001056336">
    <property type="component" value="Chromosome"/>
</dbReference>
<feature type="transmembrane region" description="Helical" evidence="9">
    <location>
        <begin position="360"/>
        <end position="381"/>
    </location>
</feature>
<proteinExistence type="inferred from homology"/>
<evidence type="ECO:0000256" key="3">
    <source>
        <dbReference type="ARBA" id="ARBA00022448"/>
    </source>
</evidence>
<dbReference type="PIRSF" id="PIRSF002744">
    <property type="entry name" value="Pur-cyt_permease"/>
    <property type="match status" value="1"/>
</dbReference>
<evidence type="ECO:0000313" key="11">
    <source>
        <dbReference type="Proteomes" id="UP001056336"/>
    </source>
</evidence>
<feature type="transmembrane region" description="Helical" evidence="9">
    <location>
        <begin position="147"/>
        <end position="166"/>
    </location>
</feature>
<evidence type="ECO:0000256" key="8">
    <source>
        <dbReference type="SAM" id="MobiDB-lite"/>
    </source>
</evidence>
<reference evidence="10" key="2">
    <citation type="submission" date="2022-05" db="EMBL/GenBank/DDBJ databases">
        <authorList>
            <person name="Kim J.-S."/>
            <person name="Lee K."/>
            <person name="Suh M."/>
            <person name="Eom M."/>
            <person name="Kim J.-S."/>
            <person name="Kim D.-S."/>
            <person name="Ko S.-H."/>
            <person name="Shin Y."/>
            <person name="Lee J.-S."/>
        </authorList>
    </citation>
    <scope>NUCLEOTIDE SEQUENCE</scope>
    <source>
        <strain evidence="10">N237</strain>
    </source>
</reference>
<dbReference type="PANTHER" id="PTHR31806:SF1">
    <property type="entry name" value="PURINE-CYTOSINE PERMEASE FCY2-RELATED"/>
    <property type="match status" value="1"/>
</dbReference>
<feature type="transmembrane region" description="Helical" evidence="9">
    <location>
        <begin position="35"/>
        <end position="58"/>
    </location>
</feature>
<feature type="transmembrane region" description="Helical" evidence="9">
    <location>
        <begin position="292"/>
        <end position="314"/>
    </location>
</feature>
<feature type="transmembrane region" description="Helical" evidence="9">
    <location>
        <begin position="173"/>
        <end position="193"/>
    </location>
</feature>
<feature type="transmembrane region" description="Helical" evidence="9">
    <location>
        <begin position="64"/>
        <end position="83"/>
    </location>
</feature>
<dbReference type="InterPro" id="IPR026030">
    <property type="entry name" value="Pur-cyt_permease_Fcy2/21/22"/>
</dbReference>
<evidence type="ECO:0000256" key="7">
    <source>
        <dbReference type="PIRNR" id="PIRNR002744"/>
    </source>
</evidence>
<dbReference type="Pfam" id="PF02133">
    <property type="entry name" value="Transp_cyt_pur"/>
    <property type="match status" value="1"/>
</dbReference>
<feature type="region of interest" description="Disordered" evidence="8">
    <location>
        <begin position="469"/>
        <end position="501"/>
    </location>
</feature>
<dbReference type="PANTHER" id="PTHR31806">
    <property type="entry name" value="PURINE-CYTOSINE PERMEASE FCY2-RELATED"/>
    <property type="match status" value="1"/>
</dbReference>
<feature type="transmembrane region" description="Helical" evidence="9">
    <location>
        <begin position="326"/>
        <end position="348"/>
    </location>
</feature>
<keyword evidence="6 7" id="KW-0472">Membrane</keyword>
<evidence type="ECO:0000256" key="2">
    <source>
        <dbReference type="ARBA" id="ARBA00008974"/>
    </source>
</evidence>
<organism evidence="10 11">
    <name type="scientific">Jatrophihabitans telluris</name>
    <dbReference type="NCBI Taxonomy" id="2038343"/>
    <lineage>
        <taxon>Bacteria</taxon>
        <taxon>Bacillati</taxon>
        <taxon>Actinomycetota</taxon>
        <taxon>Actinomycetes</taxon>
        <taxon>Jatrophihabitantales</taxon>
        <taxon>Jatrophihabitantaceae</taxon>
        <taxon>Jatrophihabitans</taxon>
    </lineage>
</organism>
<dbReference type="EMBL" id="CP097332">
    <property type="protein sequence ID" value="UQX89129.1"/>
    <property type="molecule type" value="Genomic_DNA"/>
</dbReference>